<feature type="compositionally biased region" description="Low complexity" evidence="1">
    <location>
        <begin position="159"/>
        <end position="194"/>
    </location>
</feature>
<feature type="region of interest" description="Disordered" evidence="1">
    <location>
        <begin position="33"/>
        <end position="197"/>
    </location>
</feature>
<feature type="signal peptide" evidence="2">
    <location>
        <begin position="1"/>
        <end position="24"/>
    </location>
</feature>
<dbReference type="GeneID" id="100378180"/>
<feature type="compositionally biased region" description="Low complexity" evidence="1">
    <location>
        <begin position="41"/>
        <end position="60"/>
    </location>
</feature>
<name>A0ABM0GVB3_SACKO</name>
<proteinExistence type="predicted"/>
<keyword evidence="2" id="KW-0732">Signal</keyword>
<evidence type="ECO:0000313" key="3">
    <source>
        <dbReference type="Proteomes" id="UP000694865"/>
    </source>
</evidence>
<feature type="chain" id="PRO_5047118300" evidence="2">
    <location>
        <begin position="25"/>
        <end position="297"/>
    </location>
</feature>
<evidence type="ECO:0000256" key="2">
    <source>
        <dbReference type="SAM" id="SignalP"/>
    </source>
</evidence>
<accession>A0ABM0GVB3</accession>
<dbReference type="Proteomes" id="UP000694865">
    <property type="component" value="Unplaced"/>
</dbReference>
<sequence>MERTTFRILMVATFLLMLIVIIDGDRNFQDHQRVRKHTDGESSSGSPSNEQSGSKGSGSDKSSDEKSESKGSGSDKSSDEKSESKGSGSEKSSDEKSESKGSGSDKSSDEKSESKGSGSDKSSDEKSSSSGSSSNKTSDEKSESSGSGSDKSSDEKSKSSSSSSSKSSSGSSESGSGSKSKSRSKSGSSSGSDSGEPDECFDGICPCDCIDDNDAPGTGPDFNCSEDEDQCSMLMYYLKMVLLRLISVIDMWRAQLFALRCYLVDYIDYLKDADCEQVLCAITTGLKDILAYLCIYY</sequence>
<keyword evidence="3" id="KW-1185">Reference proteome</keyword>
<organism evidence="3 4">
    <name type="scientific">Saccoglossus kowalevskii</name>
    <name type="common">Acorn worm</name>
    <dbReference type="NCBI Taxonomy" id="10224"/>
    <lineage>
        <taxon>Eukaryota</taxon>
        <taxon>Metazoa</taxon>
        <taxon>Hemichordata</taxon>
        <taxon>Enteropneusta</taxon>
        <taxon>Harrimaniidae</taxon>
        <taxon>Saccoglossus</taxon>
    </lineage>
</organism>
<dbReference type="RefSeq" id="XP_002738096.1">
    <property type="nucleotide sequence ID" value="XM_002738050.2"/>
</dbReference>
<evidence type="ECO:0000256" key="1">
    <source>
        <dbReference type="SAM" id="MobiDB-lite"/>
    </source>
</evidence>
<protein>
    <submittedName>
        <fullName evidence="4">Dentin sialophosphoprotein-like</fullName>
    </submittedName>
</protein>
<reference evidence="4" key="1">
    <citation type="submission" date="2025-08" db="UniProtKB">
        <authorList>
            <consortium name="RefSeq"/>
        </authorList>
    </citation>
    <scope>IDENTIFICATION</scope>
    <source>
        <tissue evidence="4">Testes</tissue>
    </source>
</reference>
<gene>
    <name evidence="4" type="primary">LOC100378180</name>
</gene>
<evidence type="ECO:0000313" key="4">
    <source>
        <dbReference type="RefSeq" id="XP_002738096.1"/>
    </source>
</evidence>